<feature type="compositionally biased region" description="Low complexity" evidence="1">
    <location>
        <begin position="544"/>
        <end position="556"/>
    </location>
</feature>
<keyword evidence="4" id="KW-1185">Reference proteome</keyword>
<dbReference type="EMBL" id="JABTTQ020000344">
    <property type="protein sequence ID" value="KAK6140304.1"/>
    <property type="molecule type" value="Genomic_DNA"/>
</dbReference>
<dbReference type="PANTHER" id="PTHR33827:SF9">
    <property type="entry name" value="SAWADEE DOMAIN-CONTAINING PROTEIN"/>
    <property type="match status" value="1"/>
</dbReference>
<accession>A0ABR0W063</accession>
<dbReference type="PANTHER" id="PTHR33827">
    <property type="entry name" value="PROTEIN SAWADEE HOMEODOMAIN HOMOLOG 2"/>
    <property type="match status" value="1"/>
</dbReference>
<feature type="domain" description="SAWADEE" evidence="2">
    <location>
        <begin position="15"/>
        <end position="160"/>
    </location>
</feature>
<dbReference type="InterPro" id="IPR032001">
    <property type="entry name" value="SAWADEE_dom"/>
</dbReference>
<evidence type="ECO:0000313" key="3">
    <source>
        <dbReference type="EMBL" id="KAK6140304.1"/>
    </source>
</evidence>
<sequence length="579" mass="63963">MADAGCNNSAGNDVVELEAMRKGSFSWHPCQVSLCSRGFGLVVEYGENYPEEMIADKQEVLARVCVRSTPLQGDDCSSLEEGNHVLATQSSHVKGVFYDAQVEKTCSSRIAFLATYFTFRKLNQQAIRVRHSKRIHCRCSFTIKWLHQPLEEEALTVPASAILKLSTKSIDLHPTISTFFSMLESSNVADTSLCSRIVDSMNWEMDINVLLEKQIEEISNSADVSHKISKNFVFGLEVDLTGEIEGRTIEASLKEPHVTIPLLNNIKCSTGSENRQPVETIMEISPSSIPSIQEEFSGSRLPLNPLAARAALASLKSKFPQSAELSVQSNVNCSSNADDFTLKISATLEGRSPNFESIAKTLFPSSSDPQIVEFPNVFSRAQVKGTGKKNKNSEKKVTQPSETRVTRSRIQRNNRVNESTQITDTIDPQNCLSDNQKLVTSPVDGVTSMCSAKNEKSLLGKDEMIVKVDSEKGTFAEDAEKHNYPKRLTRSVAAETEKNNVQPKLKSRKSNFSESNELDLSKGNAFTESNRIKTSPKTAENNVGSSRGITRSSASSKKQETRFSPRLKLLSQTRSQTKA</sequence>
<name>A0ABR0W063_REHGL</name>
<reference evidence="3 4" key="1">
    <citation type="journal article" date="2021" name="Comput. Struct. Biotechnol. J.">
        <title>De novo genome assembly of the potent medicinal plant Rehmannia glutinosa using nanopore technology.</title>
        <authorList>
            <person name="Ma L."/>
            <person name="Dong C."/>
            <person name="Song C."/>
            <person name="Wang X."/>
            <person name="Zheng X."/>
            <person name="Niu Y."/>
            <person name="Chen S."/>
            <person name="Feng W."/>
        </authorList>
    </citation>
    <scope>NUCLEOTIDE SEQUENCE [LARGE SCALE GENOMIC DNA]</scope>
    <source>
        <strain evidence="3">DH-2019</strain>
    </source>
</reference>
<feature type="compositionally biased region" description="Polar residues" evidence="1">
    <location>
        <begin position="570"/>
        <end position="579"/>
    </location>
</feature>
<feature type="compositionally biased region" description="Polar residues" evidence="1">
    <location>
        <begin position="413"/>
        <end position="429"/>
    </location>
</feature>
<feature type="compositionally biased region" description="Polar residues" evidence="1">
    <location>
        <begin position="524"/>
        <end position="543"/>
    </location>
</feature>
<protein>
    <recommendedName>
        <fullName evidence="2">SAWADEE domain-containing protein</fullName>
    </recommendedName>
</protein>
<organism evidence="3 4">
    <name type="scientific">Rehmannia glutinosa</name>
    <name type="common">Chinese foxglove</name>
    <dbReference type="NCBI Taxonomy" id="99300"/>
    <lineage>
        <taxon>Eukaryota</taxon>
        <taxon>Viridiplantae</taxon>
        <taxon>Streptophyta</taxon>
        <taxon>Embryophyta</taxon>
        <taxon>Tracheophyta</taxon>
        <taxon>Spermatophyta</taxon>
        <taxon>Magnoliopsida</taxon>
        <taxon>eudicotyledons</taxon>
        <taxon>Gunneridae</taxon>
        <taxon>Pentapetalae</taxon>
        <taxon>asterids</taxon>
        <taxon>lamiids</taxon>
        <taxon>Lamiales</taxon>
        <taxon>Orobanchaceae</taxon>
        <taxon>Rehmannieae</taxon>
        <taxon>Rehmannia</taxon>
    </lineage>
</organism>
<evidence type="ECO:0000259" key="2">
    <source>
        <dbReference type="Pfam" id="PF16719"/>
    </source>
</evidence>
<dbReference type="Pfam" id="PF16719">
    <property type="entry name" value="SAWADEE"/>
    <property type="match status" value="1"/>
</dbReference>
<evidence type="ECO:0000256" key="1">
    <source>
        <dbReference type="SAM" id="MobiDB-lite"/>
    </source>
</evidence>
<proteinExistence type="predicted"/>
<dbReference type="InterPro" id="IPR039276">
    <property type="entry name" value="SHH1/2"/>
</dbReference>
<gene>
    <name evidence="3" type="ORF">DH2020_025941</name>
</gene>
<evidence type="ECO:0000313" key="4">
    <source>
        <dbReference type="Proteomes" id="UP001318860"/>
    </source>
</evidence>
<dbReference type="Proteomes" id="UP001318860">
    <property type="component" value="Unassembled WGS sequence"/>
</dbReference>
<feature type="region of interest" description="Disordered" evidence="1">
    <location>
        <begin position="493"/>
        <end position="579"/>
    </location>
</feature>
<feature type="region of interest" description="Disordered" evidence="1">
    <location>
        <begin position="383"/>
        <end position="429"/>
    </location>
</feature>
<comment type="caution">
    <text evidence="3">The sequence shown here is derived from an EMBL/GenBank/DDBJ whole genome shotgun (WGS) entry which is preliminary data.</text>
</comment>